<reference evidence="6 7" key="1">
    <citation type="journal article" date="2011" name="Proc. Natl. Acad. Sci. U.S.A.">
        <title>Genome and transcriptome analyses of the mountain pine beetle-fungal symbiont Grosmannia clavigera, a lodgepole pine pathogen.</title>
        <authorList>
            <person name="DiGuistini S."/>
            <person name="Wang Y."/>
            <person name="Liao N.Y."/>
            <person name="Taylor G."/>
            <person name="Tanguay P."/>
            <person name="Feau N."/>
            <person name="Henrissat B."/>
            <person name="Chan S.K."/>
            <person name="Hesse-Orce U."/>
            <person name="Alamouti S.M."/>
            <person name="Tsui C.K.M."/>
            <person name="Docking R.T."/>
            <person name="Levasseur A."/>
            <person name="Haridas S."/>
            <person name="Robertson G."/>
            <person name="Birol I."/>
            <person name="Holt R.A."/>
            <person name="Marra M.A."/>
            <person name="Hamelin R.C."/>
            <person name="Hirst M."/>
            <person name="Jones S.J.M."/>
            <person name="Bohlmann J."/>
            <person name="Breuil C."/>
        </authorList>
    </citation>
    <scope>NUCLEOTIDE SEQUENCE [LARGE SCALE GENOMIC DNA]</scope>
    <source>
        <strain evidence="7">kw1407 / UAMH 11150</strain>
    </source>
</reference>
<dbReference type="FunCoup" id="F0XRF6">
    <property type="interactions" value="540"/>
</dbReference>
<keyword evidence="2" id="KW-0689">Ribosomal protein</keyword>
<keyword evidence="3" id="KW-0687">Ribonucleoprotein</keyword>
<dbReference type="Proteomes" id="UP000007796">
    <property type="component" value="Unassembled WGS sequence"/>
</dbReference>
<dbReference type="SUPFAM" id="SSF55282">
    <property type="entry name" value="RL5-like"/>
    <property type="match status" value="1"/>
</dbReference>
<dbReference type="AlphaFoldDB" id="F0XRF6"/>
<proteinExistence type="inferred from homology"/>
<dbReference type="GO" id="GO:1990904">
    <property type="term" value="C:ribonucleoprotein complex"/>
    <property type="evidence" value="ECO:0007669"/>
    <property type="project" value="UniProtKB-KW"/>
</dbReference>
<dbReference type="HOGENOM" id="CLU_061015_1_0_1"/>
<dbReference type="InterPro" id="IPR002132">
    <property type="entry name" value="Ribosomal_uL5"/>
</dbReference>
<evidence type="ECO:0000256" key="2">
    <source>
        <dbReference type="ARBA" id="ARBA00022980"/>
    </source>
</evidence>
<evidence type="ECO:0000256" key="3">
    <source>
        <dbReference type="ARBA" id="ARBA00023274"/>
    </source>
</evidence>
<dbReference type="STRING" id="655863.F0XRF6"/>
<evidence type="ECO:0000256" key="4">
    <source>
        <dbReference type="SAM" id="MobiDB-lite"/>
    </source>
</evidence>
<feature type="region of interest" description="Disordered" evidence="4">
    <location>
        <begin position="59"/>
        <end position="107"/>
    </location>
</feature>
<dbReference type="InterPro" id="IPR031309">
    <property type="entry name" value="Ribosomal_uL5_C"/>
</dbReference>
<feature type="region of interest" description="Disordered" evidence="4">
    <location>
        <begin position="141"/>
        <end position="177"/>
    </location>
</feature>
<evidence type="ECO:0000259" key="5">
    <source>
        <dbReference type="Pfam" id="PF00673"/>
    </source>
</evidence>
<protein>
    <submittedName>
        <fullName evidence="6">50S ribosomal subunit</fullName>
    </submittedName>
</protein>
<dbReference type="RefSeq" id="XP_014169508.1">
    <property type="nucleotide sequence ID" value="XM_014314033.1"/>
</dbReference>
<evidence type="ECO:0000256" key="1">
    <source>
        <dbReference type="ARBA" id="ARBA00008553"/>
    </source>
</evidence>
<dbReference type="InterPro" id="IPR022803">
    <property type="entry name" value="Ribosomal_uL5_dom_sf"/>
</dbReference>
<name>F0XRF6_GROCL</name>
<dbReference type="PANTHER" id="PTHR11994">
    <property type="entry name" value="60S RIBOSOMAL PROTEIN L11-RELATED"/>
    <property type="match status" value="1"/>
</dbReference>
<dbReference type="Pfam" id="PF00673">
    <property type="entry name" value="Ribosomal_L5_C"/>
    <property type="match status" value="1"/>
</dbReference>
<gene>
    <name evidence="6" type="ORF">CMQ_94</name>
</gene>
<dbReference type="GO" id="GO:0003735">
    <property type="term" value="F:structural constituent of ribosome"/>
    <property type="evidence" value="ECO:0007669"/>
    <property type="project" value="InterPro"/>
</dbReference>
<dbReference type="EMBL" id="GL629807">
    <property type="protein sequence ID" value="EFW99776.1"/>
    <property type="molecule type" value="Genomic_DNA"/>
</dbReference>
<dbReference type="InParanoid" id="F0XRF6"/>
<dbReference type="Gene3D" id="3.30.1440.10">
    <property type="match status" value="1"/>
</dbReference>
<comment type="similarity">
    <text evidence="1">Belongs to the universal ribosomal protein uL5 family.</text>
</comment>
<dbReference type="GeneID" id="25982074"/>
<dbReference type="GO" id="GO:0005840">
    <property type="term" value="C:ribosome"/>
    <property type="evidence" value="ECO:0007669"/>
    <property type="project" value="UniProtKB-KW"/>
</dbReference>
<keyword evidence="7" id="KW-1185">Reference proteome</keyword>
<feature type="domain" description="Large ribosomal subunit protein uL5 C-terminal" evidence="5">
    <location>
        <begin position="248"/>
        <end position="346"/>
    </location>
</feature>
<sequence length="352" mass="39044">MTSIRGLVRTTRPARPSRIVARPQAAPCLFRCASNQAALPAEPAFADLEKDSSFLTPQLPADVKIPSPRDRALQRKSRLPGGRYQFHPPKYDRGPLHPVQAPPSSDPVARDFQPGPFNLPRLKETFHSTVAADLMTLAYTHTPPGTGKEPTPDRLRAWDGSSPYHKNRSRRAPRGEPVLRPLERPISFNNIPTVRSVTLAAFVPLAVKEKDRLVVARSVIQSITGVVPEVTTVKHNVAQWGIIKGQQAGLKVTVHGNAAYEFLDKCIHLVFPRIKDWKGIKGSTGDSVGNLAWGFRPEDVALFPEIEVNYSMYPGKMLPGFRVFVETSAKSDRHARLLLQAFGIPFYGEMRD</sequence>
<dbReference type="eggNOG" id="KOG0398">
    <property type="taxonomic scope" value="Eukaryota"/>
</dbReference>
<dbReference type="GO" id="GO:0006412">
    <property type="term" value="P:translation"/>
    <property type="evidence" value="ECO:0007669"/>
    <property type="project" value="InterPro"/>
</dbReference>
<organism evidence="7">
    <name type="scientific">Grosmannia clavigera (strain kw1407 / UAMH 11150)</name>
    <name type="common">Blue stain fungus</name>
    <name type="synonym">Graphiocladiella clavigera</name>
    <dbReference type="NCBI Taxonomy" id="655863"/>
    <lineage>
        <taxon>Eukaryota</taxon>
        <taxon>Fungi</taxon>
        <taxon>Dikarya</taxon>
        <taxon>Ascomycota</taxon>
        <taxon>Pezizomycotina</taxon>
        <taxon>Sordariomycetes</taxon>
        <taxon>Sordariomycetidae</taxon>
        <taxon>Ophiostomatales</taxon>
        <taxon>Ophiostomataceae</taxon>
        <taxon>Leptographium</taxon>
    </lineage>
</organism>
<accession>F0XRF6</accession>
<dbReference type="OrthoDB" id="539541at2759"/>
<evidence type="ECO:0000313" key="7">
    <source>
        <dbReference type="Proteomes" id="UP000007796"/>
    </source>
</evidence>
<evidence type="ECO:0000313" key="6">
    <source>
        <dbReference type="EMBL" id="EFW99776.1"/>
    </source>
</evidence>